<gene>
    <name evidence="2" type="ORF">LX32DRAFT_692659</name>
</gene>
<keyword evidence="3" id="KW-1185">Reference proteome</keyword>
<evidence type="ECO:0000313" key="2">
    <source>
        <dbReference type="EMBL" id="KAK2030173.1"/>
    </source>
</evidence>
<protein>
    <submittedName>
        <fullName evidence="2">Uncharacterized protein</fullName>
    </submittedName>
</protein>
<evidence type="ECO:0000256" key="1">
    <source>
        <dbReference type="SAM" id="MobiDB-lite"/>
    </source>
</evidence>
<dbReference type="InterPro" id="IPR029045">
    <property type="entry name" value="ClpP/crotonase-like_dom_sf"/>
</dbReference>
<feature type="region of interest" description="Disordered" evidence="1">
    <location>
        <begin position="70"/>
        <end position="100"/>
    </location>
</feature>
<dbReference type="Proteomes" id="UP001232148">
    <property type="component" value="Unassembled WGS sequence"/>
</dbReference>
<dbReference type="AlphaFoldDB" id="A0AAD9HJT4"/>
<proteinExistence type="predicted"/>
<dbReference type="SUPFAM" id="SSF52096">
    <property type="entry name" value="ClpP/crotonase"/>
    <property type="match status" value="1"/>
</dbReference>
<dbReference type="Gene3D" id="3.90.226.10">
    <property type="entry name" value="2-enoyl-CoA Hydratase, Chain A, domain 1"/>
    <property type="match status" value="1"/>
</dbReference>
<evidence type="ECO:0000313" key="3">
    <source>
        <dbReference type="Proteomes" id="UP001232148"/>
    </source>
</evidence>
<comment type="caution">
    <text evidence="2">The sequence shown here is derived from an EMBL/GenBank/DDBJ whole genome shotgun (WGS) entry which is preliminary data.</text>
</comment>
<name>A0AAD9HJT4_9PEZI</name>
<accession>A0AAD9HJT4</accession>
<organism evidence="2 3">
    <name type="scientific">Colletotrichum zoysiae</name>
    <dbReference type="NCBI Taxonomy" id="1216348"/>
    <lineage>
        <taxon>Eukaryota</taxon>
        <taxon>Fungi</taxon>
        <taxon>Dikarya</taxon>
        <taxon>Ascomycota</taxon>
        <taxon>Pezizomycotina</taxon>
        <taxon>Sordariomycetes</taxon>
        <taxon>Hypocreomycetidae</taxon>
        <taxon>Glomerellales</taxon>
        <taxon>Glomerellaceae</taxon>
        <taxon>Colletotrichum</taxon>
        <taxon>Colletotrichum graminicola species complex</taxon>
    </lineage>
</organism>
<reference evidence="2" key="1">
    <citation type="submission" date="2021-06" db="EMBL/GenBank/DDBJ databases">
        <title>Comparative genomics, transcriptomics and evolutionary studies reveal genomic signatures of adaptation to plant cell wall in hemibiotrophic fungi.</title>
        <authorList>
            <consortium name="DOE Joint Genome Institute"/>
            <person name="Baroncelli R."/>
            <person name="Diaz J.F."/>
            <person name="Benocci T."/>
            <person name="Peng M."/>
            <person name="Battaglia E."/>
            <person name="Haridas S."/>
            <person name="Andreopoulos W."/>
            <person name="Labutti K."/>
            <person name="Pangilinan J."/>
            <person name="Floch G.L."/>
            <person name="Makela M.R."/>
            <person name="Henrissat B."/>
            <person name="Grigoriev I.V."/>
            <person name="Crouch J.A."/>
            <person name="De Vries R.P."/>
            <person name="Sukno S.A."/>
            <person name="Thon M.R."/>
        </authorList>
    </citation>
    <scope>NUCLEOTIDE SEQUENCE</scope>
    <source>
        <strain evidence="2">MAFF235873</strain>
    </source>
</reference>
<sequence>MLHKVRLSHHPASSPAPTPVIILALGRPTARNALTESTASSVVCAYAPLLADPRVKCIVLTNSDPENRTSCAGMDLRHPPRLRGTTRDESTATEPVQRHC</sequence>
<dbReference type="EMBL" id="MU842854">
    <property type="protein sequence ID" value="KAK2030173.1"/>
    <property type="molecule type" value="Genomic_DNA"/>
</dbReference>